<sequence length="128" mass="14575">MTHRGNWWSTFEAVLGWRLQTSVSPAKPAKAAHQATALGGETNIWPRVSRERPDLLLMRLEALQLDLTQVEALMPTEFRALARVCDYCQDKVRCERDLVYEAAGKAVSWEHYCPNAYQLRAMGLLQTV</sequence>
<reference evidence="1 2" key="1">
    <citation type="submission" date="2020-02" db="EMBL/GenBank/DDBJ databases">
        <title>Genome sequence of strain CCNWXJ40-4.</title>
        <authorList>
            <person name="Gao J."/>
            <person name="Sun J."/>
        </authorList>
    </citation>
    <scope>NUCLEOTIDE SEQUENCE [LARGE SCALE GENOMIC DNA]</scope>
    <source>
        <strain evidence="1 2">CCNWXJ 40-4</strain>
    </source>
</reference>
<dbReference type="AlphaFoldDB" id="A0A6G4WK65"/>
<comment type="caution">
    <text evidence="1">The sequence shown here is derived from an EMBL/GenBank/DDBJ whole genome shotgun (WGS) entry which is preliminary data.</text>
</comment>
<gene>
    <name evidence="1" type="ORF">G6N73_25665</name>
</gene>
<organism evidence="1 2">
    <name type="scientific">Allomesorhizobium camelthorni</name>
    <dbReference type="NCBI Taxonomy" id="475069"/>
    <lineage>
        <taxon>Bacteria</taxon>
        <taxon>Pseudomonadati</taxon>
        <taxon>Pseudomonadota</taxon>
        <taxon>Alphaproteobacteria</taxon>
        <taxon>Hyphomicrobiales</taxon>
        <taxon>Phyllobacteriaceae</taxon>
        <taxon>Allomesorhizobium</taxon>
    </lineage>
</organism>
<dbReference type="RefSeq" id="WP_165032810.1">
    <property type="nucleotide sequence ID" value="NZ_JAAKZF010000053.1"/>
</dbReference>
<keyword evidence="2" id="KW-1185">Reference proteome</keyword>
<name>A0A6G4WK65_9HYPH</name>
<dbReference type="Proteomes" id="UP001642900">
    <property type="component" value="Unassembled WGS sequence"/>
</dbReference>
<accession>A0A6G4WK65</accession>
<proteinExistence type="predicted"/>
<evidence type="ECO:0000313" key="1">
    <source>
        <dbReference type="EMBL" id="NGO54477.1"/>
    </source>
</evidence>
<protein>
    <submittedName>
        <fullName evidence="1">Uncharacterized protein</fullName>
    </submittedName>
</protein>
<dbReference type="EMBL" id="JAAKZF010000053">
    <property type="protein sequence ID" value="NGO54477.1"/>
    <property type="molecule type" value="Genomic_DNA"/>
</dbReference>
<evidence type="ECO:0000313" key="2">
    <source>
        <dbReference type="Proteomes" id="UP001642900"/>
    </source>
</evidence>